<proteinExistence type="predicted"/>
<evidence type="ECO:0000313" key="2">
    <source>
        <dbReference type="EMBL" id="RNM15325.1"/>
    </source>
</evidence>
<dbReference type="EMBL" id="RJSF01000030">
    <property type="protein sequence ID" value="RNM15325.1"/>
    <property type="molecule type" value="Genomic_DNA"/>
</dbReference>
<accession>A0A3N0GS83</accession>
<evidence type="ECO:0000313" key="3">
    <source>
        <dbReference type="Proteomes" id="UP000279994"/>
    </source>
</evidence>
<comment type="caution">
    <text evidence="2">The sequence shown here is derived from an EMBL/GenBank/DDBJ whole genome shotgun (WGS) entry which is preliminary data.</text>
</comment>
<dbReference type="OrthoDB" id="5244396at2"/>
<feature type="transmembrane region" description="Helical" evidence="1">
    <location>
        <begin position="45"/>
        <end position="68"/>
    </location>
</feature>
<feature type="transmembrane region" description="Helical" evidence="1">
    <location>
        <begin position="97"/>
        <end position="124"/>
    </location>
</feature>
<evidence type="ECO:0000256" key="1">
    <source>
        <dbReference type="SAM" id="Phobius"/>
    </source>
</evidence>
<feature type="transmembrane region" description="Helical" evidence="1">
    <location>
        <begin position="227"/>
        <end position="248"/>
    </location>
</feature>
<feature type="transmembrane region" description="Helical" evidence="1">
    <location>
        <begin position="136"/>
        <end position="154"/>
    </location>
</feature>
<dbReference type="AlphaFoldDB" id="A0A3N0GS83"/>
<keyword evidence="1" id="KW-0472">Membrane</keyword>
<dbReference type="Proteomes" id="UP000279994">
    <property type="component" value="Unassembled WGS sequence"/>
</dbReference>
<keyword evidence="1" id="KW-0812">Transmembrane</keyword>
<feature type="transmembrane region" description="Helical" evidence="1">
    <location>
        <begin position="161"/>
        <end position="179"/>
    </location>
</feature>
<sequence>MWWLLGIVLGAYMVFMGVVMGFSLTTDPSSMSGSLGSGATLDGRQIAQTVYTLAVSVGYVFPLVIGALSMTGEFRHQTITPTLLAEPRRGRVLGAKLAVAGLLGTAYGVIGTAGAVLGGLPFLATKGDGTYLGDTGVLGDVVFSVVAIALWCVIGVGLGSLLTNQVAAVVVILAFTQFVEPVLRIGLTAIDPLQGVQKFLPGAAAEALAGSSLYSTSGMLSLLDRGWGAVVLLAYAALFALVGALTTLRRDVS</sequence>
<organism evidence="2 3">
    <name type="scientific">Nocardioides pocheonensis</name>
    <dbReference type="NCBI Taxonomy" id="661485"/>
    <lineage>
        <taxon>Bacteria</taxon>
        <taxon>Bacillati</taxon>
        <taxon>Actinomycetota</taxon>
        <taxon>Actinomycetes</taxon>
        <taxon>Propionibacteriales</taxon>
        <taxon>Nocardioidaceae</taxon>
        <taxon>Nocardioides</taxon>
    </lineage>
</organism>
<gene>
    <name evidence="2" type="ORF">EFL26_08890</name>
</gene>
<keyword evidence="1" id="KW-1133">Transmembrane helix</keyword>
<reference evidence="2 3" key="1">
    <citation type="submission" date="2018-11" db="EMBL/GenBank/DDBJ databases">
        <authorList>
            <person name="Li F."/>
        </authorList>
    </citation>
    <scope>NUCLEOTIDE SEQUENCE [LARGE SCALE GENOMIC DNA]</scope>
    <source>
        <strain evidence="2 3">Gsoil 818</strain>
    </source>
</reference>
<keyword evidence="3" id="KW-1185">Reference proteome</keyword>
<protein>
    <submittedName>
        <fullName evidence="2">ABC transporter permease</fullName>
    </submittedName>
</protein>
<name>A0A3N0GS83_9ACTN</name>